<evidence type="ECO:0000256" key="1">
    <source>
        <dbReference type="ARBA" id="ARBA00022448"/>
    </source>
</evidence>
<keyword evidence="4 8" id="KW-0067">ATP-binding</keyword>
<accession>A0A6C7EHL4</accession>
<evidence type="ECO:0000256" key="4">
    <source>
        <dbReference type="ARBA" id="ARBA00022840"/>
    </source>
</evidence>
<dbReference type="GO" id="GO:0015689">
    <property type="term" value="P:molybdate ion transport"/>
    <property type="evidence" value="ECO:0007669"/>
    <property type="project" value="InterPro"/>
</dbReference>
<keyword evidence="1" id="KW-0813">Transport</keyword>
<dbReference type="SMART" id="SM00382">
    <property type="entry name" value="AAA"/>
    <property type="match status" value="1"/>
</dbReference>
<evidence type="ECO:0000259" key="6">
    <source>
        <dbReference type="PROSITE" id="PS50893"/>
    </source>
</evidence>
<dbReference type="InterPro" id="IPR004606">
    <property type="entry name" value="Mop_domain"/>
</dbReference>
<dbReference type="EMBL" id="AP012057">
    <property type="protein sequence ID" value="BAN04048.1"/>
    <property type="molecule type" value="Genomic_DNA"/>
</dbReference>
<dbReference type="Proteomes" id="UP000011863">
    <property type="component" value="Chromosome"/>
</dbReference>
<dbReference type="AlphaFoldDB" id="A0A6C7EHL4"/>
<dbReference type="Gene3D" id="3.40.50.300">
    <property type="entry name" value="P-loop containing nucleotide triphosphate hydrolases"/>
    <property type="match status" value="1"/>
</dbReference>
<evidence type="ECO:0000256" key="5">
    <source>
        <dbReference type="PROSITE-ProRule" id="PRU01213"/>
    </source>
</evidence>
<dbReference type="SUPFAM" id="SSF50331">
    <property type="entry name" value="MOP-like"/>
    <property type="match status" value="1"/>
</dbReference>
<organism evidence="8 9">
    <name type="scientific">Ilumatobacter coccineus (strain NBRC 103263 / KCTC 29153 / YM16-304)</name>
    <dbReference type="NCBI Taxonomy" id="1313172"/>
    <lineage>
        <taxon>Bacteria</taxon>
        <taxon>Bacillati</taxon>
        <taxon>Actinomycetota</taxon>
        <taxon>Acidimicrobiia</taxon>
        <taxon>Acidimicrobiales</taxon>
        <taxon>Ilumatobacteraceae</taxon>
        <taxon>Ilumatobacter</taxon>
    </lineage>
</organism>
<dbReference type="InterPro" id="IPR003593">
    <property type="entry name" value="AAA+_ATPase"/>
</dbReference>
<keyword evidence="9" id="KW-1185">Reference proteome</keyword>
<dbReference type="Pfam" id="PF00005">
    <property type="entry name" value="ABC_tran"/>
    <property type="match status" value="1"/>
</dbReference>
<dbReference type="PROSITE" id="PS00211">
    <property type="entry name" value="ABC_TRANSPORTER_1"/>
    <property type="match status" value="1"/>
</dbReference>
<dbReference type="PANTHER" id="PTHR42781:SF4">
    <property type="entry name" value="SPERMIDINE_PUTRESCINE IMPORT ATP-BINDING PROTEIN POTA"/>
    <property type="match status" value="1"/>
</dbReference>
<dbReference type="PANTHER" id="PTHR42781">
    <property type="entry name" value="SPERMIDINE/PUTRESCINE IMPORT ATP-BINDING PROTEIN POTA"/>
    <property type="match status" value="1"/>
</dbReference>
<dbReference type="InterPro" id="IPR017871">
    <property type="entry name" value="ABC_transporter-like_CS"/>
</dbReference>
<dbReference type="InterPro" id="IPR005116">
    <property type="entry name" value="Transp-assoc_OB_typ1"/>
</dbReference>
<dbReference type="InterPro" id="IPR008995">
    <property type="entry name" value="Mo/tungstate-bd_C_term_dom"/>
</dbReference>
<name>A0A6C7EHL4_ILUCY</name>
<dbReference type="RefSeq" id="WP_015443295.1">
    <property type="nucleotide sequence ID" value="NC_020520.1"/>
</dbReference>
<dbReference type="Pfam" id="PF03459">
    <property type="entry name" value="TOBE"/>
    <property type="match status" value="1"/>
</dbReference>
<dbReference type="PROSITE" id="PS51866">
    <property type="entry name" value="MOP"/>
    <property type="match status" value="1"/>
</dbReference>
<evidence type="ECO:0000256" key="2">
    <source>
        <dbReference type="ARBA" id="ARBA00022505"/>
    </source>
</evidence>
<dbReference type="GO" id="GO:0005524">
    <property type="term" value="F:ATP binding"/>
    <property type="evidence" value="ECO:0007669"/>
    <property type="project" value="UniProtKB-KW"/>
</dbReference>
<evidence type="ECO:0000313" key="8">
    <source>
        <dbReference type="EMBL" id="BAN04048.1"/>
    </source>
</evidence>
<feature type="domain" description="ABC transporter" evidence="6">
    <location>
        <begin position="4"/>
        <end position="244"/>
    </location>
</feature>
<keyword evidence="2 5" id="KW-0500">Molybdenum</keyword>
<evidence type="ECO:0000259" key="7">
    <source>
        <dbReference type="PROSITE" id="PS51866"/>
    </source>
</evidence>
<dbReference type="InterPro" id="IPR027417">
    <property type="entry name" value="P-loop_NTPase"/>
</dbReference>
<dbReference type="KEGG" id="aym:YM304_37340"/>
<sequence>MSGATRPGLRAHVVVRRDEFDLDVDLEVAAGETLALLGPNGAGKSTIVDVIAGLADGAVNRSTVRLNDRVLDDASTGVHTAAESRRVGVVFQDHLLFEHLDVVDNVAFGPANRGLSRRRARAVADGWLAALGISELAGRRPSELSGGQAQRVAIARTLAAEPEILLFDEPLAALDVASRVELRRVLRQHLDAFAGPRLLITHDPTDAFVLADRVVVLEAGRVIQVGTPDEIRRHPRTAYVAALAGTNLFTGEADGGTVRLDDHDATLTVAVTTVVGPVLTTVSPTAISLHAERPEGSQRNVWQSTIDLIEPLGDTVRVTLGAPLPVSIDVTPGAVSSLGLAAGSTVWAAIKATEIHVRPV</sequence>
<gene>
    <name evidence="8" type="ORF">YM304_37340</name>
</gene>
<evidence type="ECO:0000256" key="3">
    <source>
        <dbReference type="ARBA" id="ARBA00022741"/>
    </source>
</evidence>
<protein>
    <submittedName>
        <fullName evidence="8">Molybdenum ABC transporter ATP-binding protein</fullName>
    </submittedName>
</protein>
<evidence type="ECO:0000313" key="9">
    <source>
        <dbReference type="Proteomes" id="UP000011863"/>
    </source>
</evidence>
<dbReference type="InterPro" id="IPR050093">
    <property type="entry name" value="ABC_SmlMolc_Importer"/>
</dbReference>
<dbReference type="PROSITE" id="PS50893">
    <property type="entry name" value="ABC_TRANSPORTER_2"/>
    <property type="match status" value="1"/>
</dbReference>
<feature type="domain" description="Mop" evidence="7">
    <location>
        <begin position="295"/>
        <end position="359"/>
    </location>
</feature>
<keyword evidence="3" id="KW-0547">Nucleotide-binding</keyword>
<dbReference type="GO" id="GO:0016887">
    <property type="term" value="F:ATP hydrolysis activity"/>
    <property type="evidence" value="ECO:0007669"/>
    <property type="project" value="InterPro"/>
</dbReference>
<dbReference type="OrthoDB" id="9112331at2"/>
<dbReference type="InterPro" id="IPR003439">
    <property type="entry name" value="ABC_transporter-like_ATP-bd"/>
</dbReference>
<dbReference type="SUPFAM" id="SSF52540">
    <property type="entry name" value="P-loop containing nucleoside triphosphate hydrolases"/>
    <property type="match status" value="1"/>
</dbReference>
<reference evidence="8 9" key="1">
    <citation type="journal article" date="2013" name="Int. J. Syst. Evol. Microbiol.">
        <title>Ilumatobacter nonamiense sp. nov. and Ilumatobacter coccineum sp. nov., isolated from seashore sand.</title>
        <authorList>
            <person name="Matsumoto A."/>
            <person name="Kasai H."/>
            <person name="Matsuo Y."/>
            <person name="Shizuri Y."/>
            <person name="Ichikawa N."/>
            <person name="Fujita N."/>
            <person name="Omura S."/>
            <person name="Takahashi Y."/>
        </authorList>
    </citation>
    <scope>NUCLEOTIDE SEQUENCE [LARGE SCALE GENOMIC DNA]</scope>
    <source>
        <strain evidence="9">NBRC 103263 / KCTC 29153 / YM16-304</strain>
    </source>
</reference>
<dbReference type="Gene3D" id="2.40.50.100">
    <property type="match status" value="1"/>
</dbReference>
<proteinExistence type="predicted"/>